<dbReference type="PANTHER" id="PTHR23048:SF0">
    <property type="entry name" value="CALMODULIN LIKE 3"/>
    <property type="match status" value="1"/>
</dbReference>
<sequence length="144" mass="16317">MAERFTQIKAAFDLFDRNMDGFITVEDLGAVLESLGQNNTAFELQSMIAMVDSDGDGAINFEEFSMLMELKPNGVDSDEEMTRAFRMFDMDKDGFISEAELCHIMYNLGSNLSGDEVKEMMRVADTDGDGRLSYEEFKQIMDRI</sequence>
<gene>
    <name evidence="4" type="ORF">SEVIR_2G007300v2</name>
</gene>
<evidence type="ECO:0000313" key="4">
    <source>
        <dbReference type="EMBL" id="TKW30026.1"/>
    </source>
</evidence>
<dbReference type="InterPro" id="IPR050230">
    <property type="entry name" value="CALM/Myosin/TropC-like"/>
</dbReference>
<keyword evidence="5" id="KW-1185">Reference proteome</keyword>
<dbReference type="PROSITE" id="PS00018">
    <property type="entry name" value="EF_HAND_1"/>
    <property type="match status" value="4"/>
</dbReference>
<feature type="domain" description="EF-hand" evidence="3">
    <location>
        <begin position="3"/>
        <end position="38"/>
    </location>
</feature>
<keyword evidence="2" id="KW-0106">Calcium</keyword>
<dbReference type="PROSITE" id="PS50222">
    <property type="entry name" value="EF_HAND_2"/>
    <property type="match status" value="4"/>
</dbReference>
<evidence type="ECO:0000259" key="3">
    <source>
        <dbReference type="PROSITE" id="PS50222"/>
    </source>
</evidence>
<reference evidence="4" key="1">
    <citation type="submission" date="2019-03" db="EMBL/GenBank/DDBJ databases">
        <title>WGS assembly of Setaria viridis.</title>
        <authorList>
            <person name="Huang P."/>
            <person name="Jenkins J."/>
            <person name="Grimwood J."/>
            <person name="Barry K."/>
            <person name="Healey A."/>
            <person name="Mamidi S."/>
            <person name="Sreedasyam A."/>
            <person name="Shu S."/>
            <person name="Feldman M."/>
            <person name="Wu J."/>
            <person name="Yu Y."/>
            <person name="Chen C."/>
            <person name="Johnson J."/>
            <person name="Rokhsar D."/>
            <person name="Baxter I."/>
            <person name="Schmutz J."/>
            <person name="Brutnell T."/>
            <person name="Kellogg E."/>
        </authorList>
    </citation>
    <scope>NUCLEOTIDE SEQUENCE [LARGE SCALE GENOMIC DNA]</scope>
</reference>
<dbReference type="AlphaFoldDB" id="A0A4V6DAH6"/>
<dbReference type="SMART" id="SM00054">
    <property type="entry name" value="EFh"/>
    <property type="match status" value="4"/>
</dbReference>
<dbReference type="PANTHER" id="PTHR23048">
    <property type="entry name" value="MYOSIN LIGHT CHAIN 1, 3"/>
    <property type="match status" value="1"/>
</dbReference>
<dbReference type="OMA" id="AELCHIM"/>
<dbReference type="EMBL" id="CM016553">
    <property type="protein sequence ID" value="TKW30026.1"/>
    <property type="molecule type" value="Genomic_DNA"/>
</dbReference>
<dbReference type="Gene3D" id="1.10.238.10">
    <property type="entry name" value="EF-hand"/>
    <property type="match status" value="3"/>
</dbReference>
<evidence type="ECO:0000256" key="1">
    <source>
        <dbReference type="ARBA" id="ARBA00022737"/>
    </source>
</evidence>
<feature type="domain" description="EF-hand" evidence="3">
    <location>
        <begin position="76"/>
        <end position="111"/>
    </location>
</feature>
<dbReference type="GO" id="GO:0016460">
    <property type="term" value="C:myosin II complex"/>
    <property type="evidence" value="ECO:0007669"/>
    <property type="project" value="TreeGrafter"/>
</dbReference>
<evidence type="ECO:0000313" key="5">
    <source>
        <dbReference type="Proteomes" id="UP000298652"/>
    </source>
</evidence>
<feature type="domain" description="EF-hand" evidence="3">
    <location>
        <begin position="39"/>
        <end position="74"/>
    </location>
</feature>
<evidence type="ECO:0000256" key="2">
    <source>
        <dbReference type="ARBA" id="ARBA00022837"/>
    </source>
</evidence>
<dbReference type="Pfam" id="PF13499">
    <property type="entry name" value="EF-hand_7"/>
    <property type="match status" value="2"/>
</dbReference>
<dbReference type="InterPro" id="IPR002048">
    <property type="entry name" value="EF_hand_dom"/>
</dbReference>
<proteinExistence type="predicted"/>
<accession>A0A4V6DAH6</accession>
<dbReference type="SUPFAM" id="SSF47473">
    <property type="entry name" value="EF-hand"/>
    <property type="match status" value="1"/>
</dbReference>
<feature type="domain" description="EF-hand" evidence="3">
    <location>
        <begin position="112"/>
        <end position="144"/>
    </location>
</feature>
<dbReference type="InterPro" id="IPR011992">
    <property type="entry name" value="EF-hand-dom_pair"/>
</dbReference>
<protein>
    <recommendedName>
        <fullName evidence="3">EF-hand domain-containing protein</fullName>
    </recommendedName>
</protein>
<dbReference type="GO" id="GO:0005509">
    <property type="term" value="F:calcium ion binding"/>
    <property type="evidence" value="ECO:0007669"/>
    <property type="project" value="InterPro"/>
</dbReference>
<dbReference type="Proteomes" id="UP000298652">
    <property type="component" value="Chromosome 2"/>
</dbReference>
<dbReference type="FunFam" id="1.10.238.10:FF:000001">
    <property type="entry name" value="Calmodulin 1"/>
    <property type="match status" value="1"/>
</dbReference>
<dbReference type="InterPro" id="IPR018247">
    <property type="entry name" value="EF_Hand_1_Ca_BS"/>
</dbReference>
<dbReference type="Gramene" id="TKW30026">
    <property type="protein sequence ID" value="TKW30026"/>
    <property type="gene ID" value="SEVIR_2G007300v2"/>
</dbReference>
<name>A0A4V6DAH6_SETVI</name>
<organism evidence="4 5">
    <name type="scientific">Setaria viridis</name>
    <name type="common">Green bristlegrass</name>
    <name type="synonym">Setaria italica subsp. viridis</name>
    <dbReference type="NCBI Taxonomy" id="4556"/>
    <lineage>
        <taxon>Eukaryota</taxon>
        <taxon>Viridiplantae</taxon>
        <taxon>Streptophyta</taxon>
        <taxon>Embryophyta</taxon>
        <taxon>Tracheophyta</taxon>
        <taxon>Spermatophyta</taxon>
        <taxon>Magnoliopsida</taxon>
        <taxon>Liliopsida</taxon>
        <taxon>Poales</taxon>
        <taxon>Poaceae</taxon>
        <taxon>PACMAD clade</taxon>
        <taxon>Panicoideae</taxon>
        <taxon>Panicodae</taxon>
        <taxon>Paniceae</taxon>
        <taxon>Cenchrinae</taxon>
        <taxon>Setaria</taxon>
    </lineage>
</organism>
<keyword evidence="1" id="KW-0677">Repeat</keyword>